<evidence type="ECO:0000256" key="4">
    <source>
        <dbReference type="PIRNR" id="PIRNR031924"/>
    </source>
</evidence>
<evidence type="ECO:0000256" key="2">
    <source>
        <dbReference type="ARBA" id="ARBA00022723"/>
    </source>
</evidence>
<keyword evidence="1 5" id="KW-0597">Phosphoprotein</keyword>
<dbReference type="RefSeq" id="WP_091872132.1">
    <property type="nucleotide sequence ID" value="NZ_FNAO01000008.1"/>
</dbReference>
<feature type="binding site" evidence="6">
    <location>
        <begin position="171"/>
        <end position="173"/>
    </location>
    <ligand>
        <name>substrate</name>
    </ligand>
</feature>
<evidence type="ECO:0000256" key="6">
    <source>
        <dbReference type="PIRSR" id="PIRSR031924-51"/>
    </source>
</evidence>
<dbReference type="GO" id="GO:0046872">
    <property type="term" value="F:metal ion binding"/>
    <property type="evidence" value="ECO:0007669"/>
    <property type="project" value="UniProtKB-KW"/>
</dbReference>
<organism evidence="7 8">
    <name type="scientific">Pricia antarctica</name>
    <dbReference type="NCBI Taxonomy" id="641691"/>
    <lineage>
        <taxon>Bacteria</taxon>
        <taxon>Pseudomonadati</taxon>
        <taxon>Bacteroidota</taxon>
        <taxon>Flavobacteriia</taxon>
        <taxon>Flavobacteriales</taxon>
        <taxon>Flavobacteriaceae</taxon>
        <taxon>Pricia</taxon>
    </lineage>
</organism>
<dbReference type="GO" id="GO:0004035">
    <property type="term" value="F:alkaline phosphatase activity"/>
    <property type="evidence" value="ECO:0007669"/>
    <property type="project" value="InterPro"/>
</dbReference>
<dbReference type="Gene3D" id="3.30.1360.150">
    <property type="match status" value="1"/>
</dbReference>
<proteinExistence type="predicted"/>
<evidence type="ECO:0000256" key="3">
    <source>
        <dbReference type="ARBA" id="ARBA00022729"/>
    </source>
</evidence>
<dbReference type="EMBL" id="FNAO01000008">
    <property type="protein sequence ID" value="SDE91702.1"/>
    <property type="molecule type" value="Genomic_DNA"/>
</dbReference>
<keyword evidence="3" id="KW-0732">Signal</keyword>
<dbReference type="CDD" id="cd16016">
    <property type="entry name" value="AP-SPAP"/>
    <property type="match status" value="1"/>
</dbReference>
<name>A0A1G7GU71_9FLAO</name>
<evidence type="ECO:0000313" key="7">
    <source>
        <dbReference type="EMBL" id="SDE91702.1"/>
    </source>
</evidence>
<dbReference type="OrthoDB" id="9766127at2"/>
<keyword evidence="8" id="KW-1185">Reference proteome</keyword>
<evidence type="ECO:0000256" key="1">
    <source>
        <dbReference type="ARBA" id="ARBA00022553"/>
    </source>
</evidence>
<accession>A0A1G7GU71</accession>
<protein>
    <submittedName>
        <fullName evidence="7">Predicted pyrophosphatase or phosphodiesterase, AlkP superfamily</fullName>
    </submittedName>
</protein>
<evidence type="ECO:0000256" key="5">
    <source>
        <dbReference type="PIRSR" id="PIRSR031924-50"/>
    </source>
</evidence>
<dbReference type="PIRSF" id="PIRSF031924">
    <property type="entry name" value="Pi-irrepressible_AP"/>
    <property type="match status" value="1"/>
</dbReference>
<dbReference type="Gene3D" id="3.40.720.10">
    <property type="entry name" value="Alkaline Phosphatase, subunit A"/>
    <property type="match status" value="1"/>
</dbReference>
<dbReference type="AlphaFoldDB" id="A0A1G7GU71"/>
<keyword evidence="2 4" id="KW-0479">Metal-binding</keyword>
<feature type="binding site" evidence="6">
    <location>
        <position position="110"/>
    </location>
    <ligand>
        <name>substrate</name>
    </ligand>
</feature>
<dbReference type="Proteomes" id="UP000199109">
    <property type="component" value="Unassembled WGS sequence"/>
</dbReference>
<dbReference type="SUPFAM" id="SSF53649">
    <property type="entry name" value="Alkaline phosphatase-like"/>
    <property type="match status" value="1"/>
</dbReference>
<dbReference type="PANTHER" id="PTHR10151:SF120">
    <property type="entry name" value="BIS(5'-ADENOSYL)-TRIPHOSPHATASE"/>
    <property type="match status" value="1"/>
</dbReference>
<evidence type="ECO:0000313" key="8">
    <source>
        <dbReference type="Proteomes" id="UP000199109"/>
    </source>
</evidence>
<feature type="active site" description="Phosphothreonine intermediate" evidence="5">
    <location>
        <position position="89"/>
    </location>
</feature>
<dbReference type="STRING" id="641691.SAMN05421636_108291"/>
<reference evidence="7 8" key="1">
    <citation type="submission" date="2016-10" db="EMBL/GenBank/DDBJ databases">
        <authorList>
            <person name="de Groot N.N."/>
        </authorList>
    </citation>
    <scope>NUCLEOTIDE SEQUENCE [LARGE SCALE GENOMIC DNA]</scope>
    <source>
        <strain evidence="7 8">DSM 23421</strain>
    </source>
</reference>
<gene>
    <name evidence="7" type="ORF">SAMN05421636_108291</name>
</gene>
<dbReference type="InterPro" id="IPR002591">
    <property type="entry name" value="Phosphodiest/P_Trfase"/>
</dbReference>
<dbReference type="NCBIfam" id="NF042991">
    <property type="entry name" value="alk_phos_PafA"/>
    <property type="match status" value="1"/>
</dbReference>
<dbReference type="InterPro" id="IPR026263">
    <property type="entry name" value="Alkaline_phosphatase_prok"/>
</dbReference>
<sequence>MTRRVLILCLTVASIVFSTSQGFGQQKSKAADDHLRTNPKLVVGIIVDQMRYDYITRFYHRFGDDGFKRLVDKGFNCKNNHYNYAPTTTGPGHTSVYTGTTPATHGVIANDWYDKTTGEDVYCAGDDRYESVGTDSDAGKMSPHRNTVTTITDQLRLATQMRGKTISVAMKDRGAVMPGGHTANAAYWFQGKNEGKFITSSYYMSKLPKWVDDFNVSAASKYKKPWTTLKPIDSYLESGSDKNNYEGLFDGENTSEFPHDLPKLWDANGQFDMIKATPFGNSLTADFAIAALDGEKLGADDIPDFLAVSFSSTDYVGHKYGVNSKEVQDVYMRLDEDLARLFKALDKKVGQGEYTVFLTADHAGMDNAAYLKDSKIPAGNVKWNDNKPKFDEFLKYTFGTTDVVKVFSNYQFFLDQEVVKNLDMSAKEVQEAIANEVLTYDGVEHVYTAYQMWQNEYTHGIPHLIQNGYHQKRSGDVIVVLKPDYVSYGSTGSTHGSPYSYDTHTPLLFYGMGIQKGSTVARTEIPDIAATIAALLGIEFPSGETGNPIIEVLEPSHK</sequence>
<dbReference type="InterPro" id="IPR017850">
    <property type="entry name" value="Alkaline_phosphatase_core_sf"/>
</dbReference>
<dbReference type="Pfam" id="PF01663">
    <property type="entry name" value="Phosphodiest"/>
    <property type="match status" value="1"/>
</dbReference>
<dbReference type="PANTHER" id="PTHR10151">
    <property type="entry name" value="ECTONUCLEOTIDE PYROPHOSPHATASE/PHOSPHODIESTERASE"/>
    <property type="match status" value="1"/>
</dbReference>